<keyword evidence="4" id="KW-0479">Metal-binding</keyword>
<keyword evidence="7" id="KW-0862">Zinc</keyword>
<dbReference type="GO" id="GO:0000993">
    <property type="term" value="F:RNA polymerase II complex binding"/>
    <property type="evidence" value="ECO:0007669"/>
    <property type="project" value="TreeGrafter"/>
</dbReference>
<feature type="region of interest" description="Disordered" evidence="10">
    <location>
        <begin position="215"/>
        <end position="236"/>
    </location>
</feature>
<dbReference type="Pfam" id="PF20867">
    <property type="entry name" value="UVSSA_N"/>
    <property type="match status" value="1"/>
</dbReference>
<dbReference type="EMBL" id="BDGG01000008">
    <property type="protein sequence ID" value="GAV02140.1"/>
    <property type="molecule type" value="Genomic_DNA"/>
</dbReference>
<dbReference type="InterPro" id="IPR049431">
    <property type="entry name" value="UVSSA_C"/>
</dbReference>
<keyword evidence="8" id="KW-0175">Coiled coil</keyword>
<dbReference type="Proteomes" id="UP000186922">
    <property type="component" value="Unassembled WGS sequence"/>
</dbReference>
<evidence type="ECO:0000256" key="5">
    <source>
        <dbReference type="ARBA" id="ARBA00022763"/>
    </source>
</evidence>
<dbReference type="PANTHER" id="PTHR28670:SF1">
    <property type="entry name" value="UV-STIMULATED SCAFFOLD PROTEIN A"/>
    <property type="match status" value="1"/>
</dbReference>
<evidence type="ECO:0000313" key="13">
    <source>
        <dbReference type="Proteomes" id="UP000186922"/>
    </source>
</evidence>
<feature type="region of interest" description="Disordered" evidence="10">
    <location>
        <begin position="324"/>
        <end position="352"/>
    </location>
</feature>
<proteinExistence type="inferred from homology"/>
<dbReference type="GO" id="GO:0009411">
    <property type="term" value="P:response to UV"/>
    <property type="evidence" value="ECO:0007669"/>
    <property type="project" value="InterPro"/>
</dbReference>
<evidence type="ECO:0000256" key="6">
    <source>
        <dbReference type="ARBA" id="ARBA00022771"/>
    </source>
</evidence>
<gene>
    <name evidence="12" type="primary">RvY_12741-1</name>
    <name evidence="12" type="synonym">RvY_12741.1</name>
    <name evidence="12" type="ORF">RvY_12741</name>
</gene>
<evidence type="ECO:0000313" key="12">
    <source>
        <dbReference type="EMBL" id="GAV02140.1"/>
    </source>
</evidence>
<dbReference type="InterPro" id="IPR049408">
    <property type="entry name" value="UVSSA_N_a-solenoid_rpt"/>
</dbReference>
<evidence type="ECO:0000256" key="8">
    <source>
        <dbReference type="ARBA" id="ARBA00023054"/>
    </source>
</evidence>
<dbReference type="AlphaFoldDB" id="A0A1D1VKK1"/>
<protein>
    <recommendedName>
        <fullName evidence="11">UV-stimulated scaffold protein A C-terminal domain-containing protein</fullName>
    </recommendedName>
</protein>
<comment type="subcellular location">
    <subcellularLocation>
        <location evidence="1">Chromosome</location>
    </subcellularLocation>
</comment>
<sequence>MALTPGEMLSRLIEVEVTSGQPRLSERNVKEIKQVCRASEDNVQEAFRLLRQHLENDHSEVRFSTFLLMKELFDRSHTFRELLIDDIHEFCVLVTEIDKTKPLPLPKPAALKMKELSVSTLKMWYDKYGSTYKKLRLAFEFLRDTKKVVLREESASDLFRPDVRNDVVRKNADRTRIDKVNAEMEESGNELDILLTEVETLFGIIVPEFEPTDAEERRTVSREVDTDTPNLRHHGLPSMSYTVQIQLQPSSLKLQSNSENEPLIDKIKENTRLLNSKFRPVLTRWLTLLSKSGADVTSLKTVIDTKQRLENALQKAVALGISVTESASSGSSPSKKRVAKDEKEEDSSDDEFVDVSEIGSTEYQAQANFQPAISNAKPSLSQVAVRSDEDQPCCSKSVPTVGTSARQEALAAAPVVPFGLDLEDWGKEKSLTSSMFRTPYESLHRFWRPPEVAEGFTNQEVNAAMTTRLIPFVGTFEPVKWSCRAPLPNGLLCSRQDRAKCPFHGKIIPRNELGEPEREEDRLREEREKDKAVQDKIPDWQDPELLKDIQAETGLDLKVEPKRKKKKTNLSDVDKILDTPRSRLAKKILNKSTVKRISNEMDEQQKKQAAEKFAHNWNYISSA</sequence>
<evidence type="ECO:0000259" key="11">
    <source>
        <dbReference type="Pfam" id="PF09740"/>
    </source>
</evidence>
<organism evidence="12 13">
    <name type="scientific">Ramazzottius varieornatus</name>
    <name type="common">Water bear</name>
    <name type="synonym">Tardigrade</name>
    <dbReference type="NCBI Taxonomy" id="947166"/>
    <lineage>
        <taxon>Eukaryota</taxon>
        <taxon>Metazoa</taxon>
        <taxon>Ecdysozoa</taxon>
        <taxon>Tardigrada</taxon>
        <taxon>Eutardigrada</taxon>
        <taxon>Parachela</taxon>
        <taxon>Hypsibioidea</taxon>
        <taxon>Ramazzottiidae</taxon>
        <taxon>Ramazzottius</taxon>
    </lineage>
</organism>
<feature type="compositionally biased region" description="Basic and acidic residues" evidence="10">
    <location>
        <begin position="215"/>
        <end position="225"/>
    </location>
</feature>
<dbReference type="STRING" id="947166.A0A1D1VKK1"/>
<dbReference type="PANTHER" id="PTHR28670">
    <property type="entry name" value="UV-STIMULATED SCAFFOLD PROTEIN A"/>
    <property type="match status" value="1"/>
</dbReference>
<comment type="similarity">
    <text evidence="2">Belongs to the UVSSA family.</text>
</comment>
<reference evidence="12 13" key="1">
    <citation type="journal article" date="2016" name="Nat. Commun.">
        <title>Extremotolerant tardigrade genome and improved radiotolerance of human cultured cells by tardigrade-unique protein.</title>
        <authorList>
            <person name="Hashimoto T."/>
            <person name="Horikawa D.D."/>
            <person name="Saito Y."/>
            <person name="Kuwahara H."/>
            <person name="Kozuka-Hata H."/>
            <person name="Shin-I T."/>
            <person name="Minakuchi Y."/>
            <person name="Ohishi K."/>
            <person name="Motoyama A."/>
            <person name="Aizu T."/>
            <person name="Enomoto A."/>
            <person name="Kondo K."/>
            <person name="Tanaka S."/>
            <person name="Hara Y."/>
            <person name="Koshikawa S."/>
            <person name="Sagara H."/>
            <person name="Miura T."/>
            <person name="Yokobori S."/>
            <person name="Miyagawa K."/>
            <person name="Suzuki Y."/>
            <person name="Kubo T."/>
            <person name="Oyama M."/>
            <person name="Kohara Y."/>
            <person name="Fujiyama A."/>
            <person name="Arakawa K."/>
            <person name="Katayama T."/>
            <person name="Toyoda A."/>
            <person name="Kunieda T."/>
        </authorList>
    </citation>
    <scope>NUCLEOTIDE SEQUENCE [LARGE SCALE GENOMIC DNA]</scope>
    <source>
        <strain evidence="12 13">YOKOZUNA-1</strain>
    </source>
</reference>
<dbReference type="Pfam" id="PF09740">
    <property type="entry name" value="DUF2043"/>
    <property type="match status" value="1"/>
</dbReference>
<evidence type="ECO:0000256" key="9">
    <source>
        <dbReference type="ARBA" id="ARBA00023204"/>
    </source>
</evidence>
<dbReference type="InterPro" id="IPR018610">
    <property type="entry name" value="UVSSA"/>
</dbReference>
<keyword evidence="13" id="KW-1185">Reference proteome</keyword>
<evidence type="ECO:0000256" key="1">
    <source>
        <dbReference type="ARBA" id="ARBA00004286"/>
    </source>
</evidence>
<keyword evidence="6" id="KW-0863">Zinc-finger</keyword>
<evidence type="ECO:0000256" key="3">
    <source>
        <dbReference type="ARBA" id="ARBA00022454"/>
    </source>
</evidence>
<comment type="caution">
    <text evidence="12">The sequence shown here is derived from an EMBL/GenBank/DDBJ whole genome shotgun (WGS) entry which is preliminary data.</text>
</comment>
<feature type="compositionally biased region" description="Low complexity" evidence="10">
    <location>
        <begin position="324"/>
        <end position="333"/>
    </location>
</feature>
<dbReference type="GO" id="GO:0008270">
    <property type="term" value="F:zinc ion binding"/>
    <property type="evidence" value="ECO:0007669"/>
    <property type="project" value="UniProtKB-KW"/>
</dbReference>
<keyword evidence="5" id="KW-0227">DNA damage</keyword>
<name>A0A1D1VKK1_RAMVA</name>
<evidence type="ECO:0000256" key="2">
    <source>
        <dbReference type="ARBA" id="ARBA00009240"/>
    </source>
</evidence>
<feature type="domain" description="UV-stimulated scaffold protein A C-terminal" evidence="11">
    <location>
        <begin position="412"/>
        <end position="517"/>
    </location>
</feature>
<dbReference type="OrthoDB" id="5594015at2759"/>
<feature type="region of interest" description="Disordered" evidence="10">
    <location>
        <begin position="512"/>
        <end position="534"/>
    </location>
</feature>
<keyword evidence="3" id="KW-0158">Chromosome</keyword>
<dbReference type="GO" id="GO:0006283">
    <property type="term" value="P:transcription-coupled nucleotide-excision repair"/>
    <property type="evidence" value="ECO:0007669"/>
    <property type="project" value="TreeGrafter"/>
</dbReference>
<feature type="compositionally biased region" description="Acidic residues" evidence="10">
    <location>
        <begin position="343"/>
        <end position="352"/>
    </location>
</feature>
<evidence type="ECO:0000256" key="7">
    <source>
        <dbReference type="ARBA" id="ARBA00022833"/>
    </source>
</evidence>
<accession>A0A1D1VKK1</accession>
<evidence type="ECO:0000256" key="4">
    <source>
        <dbReference type="ARBA" id="ARBA00022723"/>
    </source>
</evidence>
<evidence type="ECO:0000256" key="10">
    <source>
        <dbReference type="SAM" id="MobiDB-lite"/>
    </source>
</evidence>
<dbReference type="GO" id="GO:0005694">
    <property type="term" value="C:chromosome"/>
    <property type="evidence" value="ECO:0007669"/>
    <property type="project" value="UniProtKB-SubCell"/>
</dbReference>
<keyword evidence="9" id="KW-0234">DNA repair</keyword>